<gene>
    <name evidence="5" type="ORF">QE369_000198</name>
</gene>
<evidence type="ECO:0000256" key="3">
    <source>
        <dbReference type="ARBA" id="ARBA00040298"/>
    </source>
</evidence>
<dbReference type="Gene3D" id="3.90.660.50">
    <property type="match status" value="1"/>
</dbReference>
<comment type="caution">
    <text evidence="5">The sequence shown here is derived from an EMBL/GenBank/DDBJ whole genome shotgun (WGS) entry which is preliminary data.</text>
</comment>
<evidence type="ECO:0000313" key="5">
    <source>
        <dbReference type="EMBL" id="MDR6100020.1"/>
    </source>
</evidence>
<feature type="domain" description="Amine oxidase" evidence="4">
    <location>
        <begin position="27"/>
        <end position="450"/>
    </location>
</feature>
<dbReference type="InterPro" id="IPR002937">
    <property type="entry name" value="Amino_oxidase"/>
</dbReference>
<dbReference type="EMBL" id="JAVIZC010000001">
    <property type="protein sequence ID" value="MDR6100020.1"/>
    <property type="molecule type" value="Genomic_DNA"/>
</dbReference>
<dbReference type="SUPFAM" id="SSF51905">
    <property type="entry name" value="FAD/NAD(P)-binding domain"/>
    <property type="match status" value="1"/>
</dbReference>
<protein>
    <recommendedName>
        <fullName evidence="3">Pyridine nucleotide-disulfide oxidoreductase domain-containing protein 2</fullName>
    </recommendedName>
</protein>
<evidence type="ECO:0000256" key="2">
    <source>
        <dbReference type="ARBA" id="ARBA00038825"/>
    </source>
</evidence>
<dbReference type="Proteomes" id="UP001255601">
    <property type="component" value="Unassembled WGS sequence"/>
</dbReference>
<comment type="subunit">
    <text evidence="2">Interacts with COX5B; this interaction may contribute to localize PYROXD2 to the inner face of the inner mitochondrial membrane.</text>
</comment>
<evidence type="ECO:0000259" key="4">
    <source>
        <dbReference type="Pfam" id="PF01593"/>
    </source>
</evidence>
<dbReference type="InterPro" id="IPR036188">
    <property type="entry name" value="FAD/NAD-bd_sf"/>
</dbReference>
<dbReference type="Pfam" id="PF01593">
    <property type="entry name" value="Amino_oxidase"/>
    <property type="match status" value="1"/>
</dbReference>
<dbReference type="RefSeq" id="WP_309769174.1">
    <property type="nucleotide sequence ID" value="NZ_JAVIZC010000001.1"/>
</dbReference>
<dbReference type="PANTHER" id="PTHR10668:SF103">
    <property type="entry name" value="PYRIDINE NUCLEOTIDE-DISULFIDE OXIDOREDUCTASE DOMAIN-CONTAINING PROTEIN 2"/>
    <property type="match status" value="1"/>
</dbReference>
<dbReference type="Gene3D" id="3.50.50.60">
    <property type="entry name" value="FAD/NAD(P)-binding domain"/>
    <property type="match status" value="2"/>
</dbReference>
<evidence type="ECO:0000313" key="6">
    <source>
        <dbReference type="Proteomes" id="UP001255601"/>
    </source>
</evidence>
<name>A0AAJ2B650_9HYPH</name>
<dbReference type="GO" id="GO:0016491">
    <property type="term" value="F:oxidoreductase activity"/>
    <property type="evidence" value="ECO:0007669"/>
    <property type="project" value="InterPro"/>
</dbReference>
<proteinExistence type="predicted"/>
<accession>A0AAJ2B650</accession>
<comment type="function">
    <text evidence="1">Probable oxidoreductase that may play a role as regulator of mitochondrial function.</text>
</comment>
<evidence type="ECO:0000256" key="1">
    <source>
        <dbReference type="ARBA" id="ARBA00037217"/>
    </source>
</evidence>
<dbReference type="AlphaFoldDB" id="A0AAJ2B650"/>
<organism evidence="5 6">
    <name type="scientific">Agrobacterium larrymoorei</name>
    <dbReference type="NCBI Taxonomy" id="160699"/>
    <lineage>
        <taxon>Bacteria</taxon>
        <taxon>Pseudomonadati</taxon>
        <taxon>Pseudomonadota</taxon>
        <taxon>Alphaproteobacteria</taxon>
        <taxon>Hyphomicrobiales</taxon>
        <taxon>Rhizobiaceae</taxon>
        <taxon>Rhizobium/Agrobacterium group</taxon>
        <taxon>Agrobacterium</taxon>
    </lineage>
</organism>
<dbReference type="PANTHER" id="PTHR10668">
    <property type="entry name" value="PHYTOENE DEHYDROGENASE"/>
    <property type="match status" value="1"/>
</dbReference>
<sequence>MHTEIIKTLVDEMADFDAVVLGAGHNGLAAAVHLAARGWKVAVVEAKASAGGAVKTRELVEPGFRHDLAAMNLSMFAGSAFHQTYAQELAAHGLKFVPASKCFASVFPDGTHLGIGTDLAVNKAAIAELSAKDAESFAAMSADFSAKAPHLFGLLGAPIPSLASVKTVWKAWRAGGIPLLTDLLRLLLSSPRGFLDRHFDNEKLKVTMATWGLHLDFPPDASGGALFPYLETMADQVFGMVIGEGGADTIIKAMMSLLESKGGEIFLNSPVTSVDVFSGTKKIVTLADGRRLTAKRAIISNIHPKLLFDGILKNSSLPPRFVDGLKAYRAGPGAMMIHLTLDGLPDWAASPELKSYAYVHIAPTLSMMTRVYDHAISGLLPQEPALVVGQPTALDPTRAPNGKHVLWVQVRVLPAEIKGDAAGEIDAKDWLSVKDAYAERVISIIENYAPGFRSKIRGRSVWSPLDLQAENPNLIGGDSLSGSHHLDQNFLFRPVAGYSRYKSPVEGIYMCGAATWPGAGTGAGSGFMLAKMLAG</sequence>
<reference evidence="5" key="1">
    <citation type="submission" date="2023-08" db="EMBL/GenBank/DDBJ databases">
        <title>Functional and genomic diversity of the sorghum phyllosphere microbiome.</title>
        <authorList>
            <person name="Shade A."/>
        </authorList>
    </citation>
    <scope>NUCLEOTIDE SEQUENCE</scope>
    <source>
        <strain evidence="5">SORGH_AS_0974</strain>
    </source>
</reference>
<dbReference type="PRINTS" id="PR00411">
    <property type="entry name" value="PNDRDTASEI"/>
</dbReference>